<dbReference type="EMBL" id="GG662622">
    <property type="protein sequence ID" value="EDK31273.1"/>
    <property type="molecule type" value="Genomic_DNA"/>
</dbReference>
<dbReference type="InterPro" id="IPR009688">
    <property type="entry name" value="FAM210A/B-like_dom"/>
</dbReference>
<keyword evidence="1 3" id="KW-0812">Transmembrane</keyword>
<dbReference type="HOGENOM" id="CLU_2325441_0_0_1"/>
<protein>
    <submittedName>
        <fullName evidence="3">Transmembrane protein, putative</fullName>
    </submittedName>
</protein>
<dbReference type="PANTHER" id="PTHR21377">
    <property type="entry name" value="PROTEIN FAM210B, MITOCHONDRIAL"/>
    <property type="match status" value="1"/>
</dbReference>
<dbReference type="InterPro" id="IPR045866">
    <property type="entry name" value="FAM210A/B-like"/>
</dbReference>
<dbReference type="GO" id="GO:0005739">
    <property type="term" value="C:mitochondrion"/>
    <property type="evidence" value="ECO:0007669"/>
    <property type="project" value="TreeGrafter"/>
</dbReference>
<keyword evidence="1" id="KW-0472">Membrane</keyword>
<sequence length="99" mass="11100">MRAAIQLMSKSKEQIKSYGLAGTATYFAISFSSLGTCYYLVKQNKGYIQEMLESKGISTKSFEYGSDFLIAYVAHKTTQPLRLCLTGALFPIVRKLARR</sequence>
<evidence type="ECO:0000313" key="3">
    <source>
        <dbReference type="EMBL" id="EDK31273.1"/>
    </source>
</evidence>
<feature type="transmembrane region" description="Helical" evidence="1">
    <location>
        <begin position="20"/>
        <end position="41"/>
    </location>
</feature>
<feature type="domain" description="DUF1279" evidence="2">
    <location>
        <begin position="10"/>
        <end position="92"/>
    </location>
</feature>
<keyword evidence="1" id="KW-1133">Transmembrane helix</keyword>
<dbReference type="OrthoDB" id="426386at2759"/>
<dbReference type="RefSeq" id="XP_001470689.1">
    <property type="nucleotide sequence ID" value="XM_001470639.1"/>
</dbReference>
<dbReference type="PANTHER" id="PTHR21377:SF0">
    <property type="entry name" value="PROTEIN FAM210B, MITOCHONDRIAL"/>
    <property type="match status" value="1"/>
</dbReference>
<organism evidence="3 4">
    <name type="scientific">Tetrahymena thermophila (strain SB210)</name>
    <dbReference type="NCBI Taxonomy" id="312017"/>
    <lineage>
        <taxon>Eukaryota</taxon>
        <taxon>Sar</taxon>
        <taxon>Alveolata</taxon>
        <taxon>Ciliophora</taxon>
        <taxon>Intramacronucleata</taxon>
        <taxon>Oligohymenophorea</taxon>
        <taxon>Hymenostomatida</taxon>
        <taxon>Tetrahymenina</taxon>
        <taxon>Tetrahymenidae</taxon>
        <taxon>Tetrahymena</taxon>
    </lineage>
</organism>
<dbReference type="InParanoid" id="A4VEZ9"/>
<gene>
    <name evidence="3" type="ORF">TTHERM_00472009</name>
</gene>
<dbReference type="GeneID" id="7846313"/>
<dbReference type="KEGG" id="tet:TTHERM_00472009"/>
<evidence type="ECO:0000256" key="1">
    <source>
        <dbReference type="SAM" id="Phobius"/>
    </source>
</evidence>
<evidence type="ECO:0000259" key="2">
    <source>
        <dbReference type="Pfam" id="PF06916"/>
    </source>
</evidence>
<accession>A4VEZ9</accession>
<dbReference type="Proteomes" id="UP000009168">
    <property type="component" value="Unassembled WGS sequence"/>
</dbReference>
<reference evidence="4" key="1">
    <citation type="journal article" date="2006" name="PLoS Biol.">
        <title>Macronuclear genome sequence of the ciliate Tetrahymena thermophila, a model eukaryote.</title>
        <authorList>
            <person name="Eisen J.A."/>
            <person name="Coyne R.S."/>
            <person name="Wu M."/>
            <person name="Wu D."/>
            <person name="Thiagarajan M."/>
            <person name="Wortman J.R."/>
            <person name="Badger J.H."/>
            <person name="Ren Q."/>
            <person name="Amedeo P."/>
            <person name="Jones K.M."/>
            <person name="Tallon L.J."/>
            <person name="Delcher A.L."/>
            <person name="Salzberg S.L."/>
            <person name="Silva J.C."/>
            <person name="Haas B.J."/>
            <person name="Majoros W.H."/>
            <person name="Farzad M."/>
            <person name="Carlton J.M."/>
            <person name="Smith R.K. Jr."/>
            <person name="Garg J."/>
            <person name="Pearlman R.E."/>
            <person name="Karrer K.M."/>
            <person name="Sun L."/>
            <person name="Manning G."/>
            <person name="Elde N.C."/>
            <person name="Turkewitz A.P."/>
            <person name="Asai D.J."/>
            <person name="Wilkes D.E."/>
            <person name="Wang Y."/>
            <person name="Cai H."/>
            <person name="Collins K."/>
            <person name="Stewart B.A."/>
            <person name="Lee S.R."/>
            <person name="Wilamowska K."/>
            <person name="Weinberg Z."/>
            <person name="Ruzzo W.L."/>
            <person name="Wloga D."/>
            <person name="Gaertig J."/>
            <person name="Frankel J."/>
            <person name="Tsao C.-C."/>
            <person name="Gorovsky M.A."/>
            <person name="Keeling P.J."/>
            <person name="Waller R.F."/>
            <person name="Patron N.J."/>
            <person name="Cherry J.M."/>
            <person name="Stover N.A."/>
            <person name="Krieger C.J."/>
            <person name="del Toro C."/>
            <person name="Ryder H.F."/>
            <person name="Williamson S.C."/>
            <person name="Barbeau R.A."/>
            <person name="Hamilton E.P."/>
            <person name="Orias E."/>
        </authorList>
    </citation>
    <scope>NUCLEOTIDE SEQUENCE [LARGE SCALE GENOMIC DNA]</scope>
    <source>
        <strain evidence="4">SB210</strain>
    </source>
</reference>
<proteinExistence type="predicted"/>
<evidence type="ECO:0000313" key="4">
    <source>
        <dbReference type="Proteomes" id="UP000009168"/>
    </source>
</evidence>
<dbReference type="AlphaFoldDB" id="A4VEZ9"/>
<keyword evidence="4" id="KW-1185">Reference proteome</keyword>
<dbReference type="Pfam" id="PF06916">
    <property type="entry name" value="FAM210A-B_dom"/>
    <property type="match status" value="1"/>
</dbReference>
<name>A4VEZ9_TETTS</name>